<dbReference type="AlphaFoldDB" id="A0A7W9T138"/>
<sequence length="298" mass="33964">MKYQLLLPLLLGTASCSTKSEKVAKAASATSQQKAQVQQAEHFTNPPFRCFRYQGKFYPSFLSPATISVRINRQGIGRIHLTVYNRTDTLQPVVFADSAFLSEQQMRRFYGALDSAAVLTMTRVPQTGTDGITVINQIAQDKAHHTVNFWSPRKANYPREHRVVEAVLGVARHSFTTVQQQEYFERLEQYFDFGLPCRVTSTDPYEVRIYGYLSSNEEAALTRFVQAFPSDVPILVDMTNFEGMGTMFYPLFRSLLMRNHHVMWLPSVEAAKQLEEIGVAKSHLATSREEARKALQHW</sequence>
<evidence type="ECO:0000313" key="2">
    <source>
        <dbReference type="Proteomes" id="UP000532746"/>
    </source>
</evidence>
<reference evidence="1 2" key="1">
    <citation type="submission" date="2020-08" db="EMBL/GenBank/DDBJ databases">
        <title>Genomic Encyclopedia of Type Strains, Phase IV (KMG-IV): sequencing the most valuable type-strain genomes for metagenomic binning, comparative biology and taxonomic classification.</title>
        <authorList>
            <person name="Goeker M."/>
        </authorList>
    </citation>
    <scope>NUCLEOTIDE SEQUENCE [LARGE SCALE GENOMIC DNA]</scope>
    <source>
        <strain evidence="1 2">DSM 26718</strain>
    </source>
</reference>
<protein>
    <submittedName>
        <fullName evidence="1">Uncharacterized protein</fullName>
    </submittedName>
</protein>
<dbReference type="Proteomes" id="UP000532746">
    <property type="component" value="Unassembled WGS sequence"/>
</dbReference>
<proteinExistence type="predicted"/>
<comment type="caution">
    <text evidence="1">The sequence shown here is derived from an EMBL/GenBank/DDBJ whole genome shotgun (WGS) entry which is preliminary data.</text>
</comment>
<evidence type="ECO:0000313" key="1">
    <source>
        <dbReference type="EMBL" id="MBB6059671.1"/>
    </source>
</evidence>
<accession>A0A7W9T138</accession>
<dbReference type="PROSITE" id="PS51257">
    <property type="entry name" value="PROKAR_LIPOPROTEIN"/>
    <property type="match status" value="1"/>
</dbReference>
<organism evidence="1 2">
    <name type="scientific">Hymenobacter luteus</name>
    <dbReference type="NCBI Taxonomy" id="1411122"/>
    <lineage>
        <taxon>Bacteria</taxon>
        <taxon>Pseudomonadati</taxon>
        <taxon>Bacteroidota</taxon>
        <taxon>Cytophagia</taxon>
        <taxon>Cytophagales</taxon>
        <taxon>Hymenobacteraceae</taxon>
        <taxon>Hymenobacter</taxon>
    </lineage>
</organism>
<dbReference type="EMBL" id="JACHGG010000003">
    <property type="protein sequence ID" value="MBB6059671.1"/>
    <property type="molecule type" value="Genomic_DNA"/>
</dbReference>
<gene>
    <name evidence="1" type="ORF">HNQ93_002531</name>
</gene>
<name>A0A7W9T138_9BACT</name>
<keyword evidence="2" id="KW-1185">Reference proteome</keyword>
<dbReference type="RefSeq" id="WP_183403873.1">
    <property type="nucleotide sequence ID" value="NZ_JACHGG010000003.1"/>
</dbReference>